<dbReference type="EMBL" id="LT629799">
    <property type="protein sequence ID" value="SDU84176.1"/>
    <property type="molecule type" value="Genomic_DNA"/>
</dbReference>
<dbReference type="AlphaFoldDB" id="A0A1H2LV50"/>
<dbReference type="OrthoDB" id="9807160at2"/>
<reference evidence="2" key="1">
    <citation type="submission" date="2016-10" db="EMBL/GenBank/DDBJ databases">
        <authorList>
            <person name="Varghese N."/>
            <person name="Submissions S."/>
        </authorList>
    </citation>
    <scope>NUCLEOTIDE SEQUENCE [LARGE SCALE GENOMIC DNA]</scope>
    <source>
        <strain evidence="2">DSM 21743</strain>
    </source>
</reference>
<proteinExistence type="predicted"/>
<organism evidence="1 2">
    <name type="scientific">Microlunatus sagamiharensis</name>
    <dbReference type="NCBI Taxonomy" id="546874"/>
    <lineage>
        <taxon>Bacteria</taxon>
        <taxon>Bacillati</taxon>
        <taxon>Actinomycetota</taxon>
        <taxon>Actinomycetes</taxon>
        <taxon>Propionibacteriales</taxon>
        <taxon>Propionibacteriaceae</taxon>
        <taxon>Microlunatus</taxon>
    </lineage>
</organism>
<dbReference type="Proteomes" id="UP000198825">
    <property type="component" value="Chromosome I"/>
</dbReference>
<dbReference type="RefSeq" id="WP_091073344.1">
    <property type="nucleotide sequence ID" value="NZ_LT629799.1"/>
</dbReference>
<dbReference type="PANTHER" id="PTHR43393:SF3">
    <property type="entry name" value="LYSINE DECARBOXYLASE-LIKE PROTEIN"/>
    <property type="match status" value="1"/>
</dbReference>
<evidence type="ECO:0000313" key="1">
    <source>
        <dbReference type="EMBL" id="SDU84176.1"/>
    </source>
</evidence>
<sequence length="383" mass="40302">MSTRSVEVDDLATFDARSARAGALRDWFVSSLDLTGRTAELLHRDVRGSVFLGCRFATEPVDVAADLRARGALLFPALPDVPFDPYRPTLYSPEELYGVDASGTQPPYAQSPDATTWAWSRSRRGRTLTADLAATLHDHSIDGALDDTTGPLDPARVVGVMGGHALRRGDPAYAAAARLGAGLGRAGKVVLTGGGPGAMEAANLGAYLAPYLDAADGERADALAGALGELAGSPDYAVDVDAWAGAAFAVRRRWSPEGAGTSLSVPTWFYGHEPTNVFGTQIAKYFANALREDTLLHRCGGGIVFAPGASGTVQEVFQSANDRYYATRGLGSAPLVLLGVEHWTRTLPAWPLLEALARDSPMADAVHVVDGVDEALALVTARS</sequence>
<dbReference type="SUPFAM" id="SSF102405">
    <property type="entry name" value="MCP/YpsA-like"/>
    <property type="match status" value="1"/>
</dbReference>
<gene>
    <name evidence="1" type="ORF">SAMN04488544_0799</name>
</gene>
<dbReference type="Gene3D" id="3.40.50.450">
    <property type="match status" value="1"/>
</dbReference>
<protein>
    <recommendedName>
        <fullName evidence="3">Rossmann fold nucleotide-binding protein</fullName>
    </recommendedName>
</protein>
<dbReference type="InterPro" id="IPR052341">
    <property type="entry name" value="LOG_family_nucleotidases"/>
</dbReference>
<dbReference type="STRING" id="546874.SAMN04488544_0799"/>
<evidence type="ECO:0008006" key="3">
    <source>
        <dbReference type="Google" id="ProtNLM"/>
    </source>
</evidence>
<dbReference type="GO" id="GO:0005829">
    <property type="term" value="C:cytosol"/>
    <property type="evidence" value="ECO:0007669"/>
    <property type="project" value="TreeGrafter"/>
</dbReference>
<keyword evidence="2" id="KW-1185">Reference proteome</keyword>
<name>A0A1H2LV50_9ACTN</name>
<evidence type="ECO:0000313" key="2">
    <source>
        <dbReference type="Proteomes" id="UP000198825"/>
    </source>
</evidence>
<accession>A0A1H2LV50</accession>
<dbReference type="PANTHER" id="PTHR43393">
    <property type="entry name" value="CYTOKININ RIBOSIDE 5'-MONOPHOSPHATE PHOSPHORIBOHYDROLASE"/>
    <property type="match status" value="1"/>
</dbReference>